<dbReference type="PROSITE" id="PS50902">
    <property type="entry name" value="FLAVODOXIN_LIKE"/>
    <property type="match status" value="1"/>
</dbReference>
<evidence type="ECO:0000256" key="5">
    <source>
        <dbReference type="ARBA" id="ARBA00022630"/>
    </source>
</evidence>
<dbReference type="GO" id="GO:0003958">
    <property type="term" value="F:NADPH-hemoprotein reductase activity"/>
    <property type="evidence" value="ECO:0007669"/>
    <property type="project" value="UniProtKB-EC"/>
</dbReference>
<dbReference type="Gene3D" id="1.10.630.10">
    <property type="entry name" value="Cytochrome P450"/>
    <property type="match status" value="1"/>
</dbReference>
<dbReference type="InterPro" id="IPR003097">
    <property type="entry name" value="CysJ-like_FAD-binding"/>
</dbReference>
<dbReference type="PANTHER" id="PTHR19384:SF17">
    <property type="entry name" value="NADPH--CYTOCHROME P450 REDUCTASE"/>
    <property type="match status" value="1"/>
</dbReference>
<keyword evidence="9" id="KW-0560">Oxidoreductase</keyword>
<comment type="catalytic activity">
    <reaction evidence="11">
        <text>2 oxidized [cytochrome P450] + NADPH = 2 reduced [cytochrome P450] + NADP(+) + H(+)</text>
        <dbReference type="Rhea" id="RHEA:24040"/>
        <dbReference type="Rhea" id="RHEA-COMP:14627"/>
        <dbReference type="Rhea" id="RHEA-COMP:14628"/>
        <dbReference type="ChEBI" id="CHEBI:15378"/>
        <dbReference type="ChEBI" id="CHEBI:55376"/>
        <dbReference type="ChEBI" id="CHEBI:57783"/>
        <dbReference type="ChEBI" id="CHEBI:58349"/>
        <dbReference type="ChEBI" id="CHEBI:60344"/>
        <dbReference type="EC" id="1.6.2.4"/>
    </reaction>
</comment>
<keyword evidence="6" id="KW-0288">FMN</keyword>
<dbReference type="PANTHER" id="PTHR19384">
    <property type="entry name" value="NITRIC OXIDE SYNTHASE-RELATED"/>
    <property type="match status" value="1"/>
</dbReference>
<dbReference type="Pfam" id="PF00067">
    <property type="entry name" value="p450"/>
    <property type="match status" value="1"/>
</dbReference>
<dbReference type="SUPFAM" id="SSF52218">
    <property type="entry name" value="Flavoproteins"/>
    <property type="match status" value="1"/>
</dbReference>
<dbReference type="EMBL" id="CAJNDS010002546">
    <property type="protein sequence ID" value="CAE7521292.1"/>
    <property type="molecule type" value="Genomic_DNA"/>
</dbReference>
<protein>
    <recommendedName>
        <fullName evidence="10">NADPH--hemoprotein reductase</fullName>
        <ecNumber evidence="10">1.6.2.4</ecNumber>
    </recommendedName>
</protein>
<dbReference type="SUPFAM" id="SSF48264">
    <property type="entry name" value="Cytochrome P450"/>
    <property type="match status" value="1"/>
</dbReference>
<dbReference type="InterPro" id="IPR008254">
    <property type="entry name" value="Flavodoxin/NO_synth"/>
</dbReference>
<dbReference type="Proteomes" id="UP000604046">
    <property type="component" value="Unassembled WGS sequence"/>
</dbReference>
<keyword evidence="7" id="KW-0274">FAD</keyword>
<organism evidence="14 15">
    <name type="scientific">Symbiodinium natans</name>
    <dbReference type="NCBI Taxonomy" id="878477"/>
    <lineage>
        <taxon>Eukaryota</taxon>
        <taxon>Sar</taxon>
        <taxon>Alveolata</taxon>
        <taxon>Dinophyceae</taxon>
        <taxon>Suessiales</taxon>
        <taxon>Symbiodiniaceae</taxon>
        <taxon>Symbiodinium</taxon>
    </lineage>
</organism>
<dbReference type="GO" id="GO:0010181">
    <property type="term" value="F:FMN binding"/>
    <property type="evidence" value="ECO:0007669"/>
    <property type="project" value="InterPro"/>
</dbReference>
<dbReference type="GO" id="GO:0016705">
    <property type="term" value="F:oxidoreductase activity, acting on paired donors, with incorporation or reduction of molecular oxygen"/>
    <property type="evidence" value="ECO:0007669"/>
    <property type="project" value="InterPro"/>
</dbReference>
<proteinExistence type="inferred from homology"/>
<comment type="cofactor">
    <cofactor evidence="2">
        <name>FAD</name>
        <dbReference type="ChEBI" id="CHEBI:57692"/>
    </cofactor>
</comment>
<evidence type="ECO:0000256" key="3">
    <source>
        <dbReference type="ARBA" id="ARBA00010018"/>
    </source>
</evidence>
<evidence type="ECO:0000313" key="15">
    <source>
        <dbReference type="Proteomes" id="UP000604046"/>
    </source>
</evidence>
<dbReference type="Pfam" id="PF00667">
    <property type="entry name" value="FAD_binding_1"/>
    <property type="match status" value="1"/>
</dbReference>
<comment type="caution">
    <text evidence="14">The sequence shown here is derived from an EMBL/GenBank/DDBJ whole genome shotgun (WGS) entry which is preliminary data.</text>
</comment>
<comment type="similarity">
    <text evidence="3">In the N-terminal section; belongs to the cytochrome P450 family.</text>
</comment>
<name>A0A812T8E4_9DINO</name>
<dbReference type="InterPro" id="IPR023173">
    <property type="entry name" value="NADPH_Cyt_P450_Rdtase_alpha"/>
</dbReference>
<dbReference type="Gene3D" id="3.40.50.80">
    <property type="entry name" value="Nucleotide-binding domain of ferredoxin-NADP reductase (FNR) module"/>
    <property type="match status" value="1"/>
</dbReference>
<dbReference type="GO" id="GO:0005506">
    <property type="term" value="F:iron ion binding"/>
    <property type="evidence" value="ECO:0007669"/>
    <property type="project" value="InterPro"/>
</dbReference>
<dbReference type="InterPro" id="IPR039261">
    <property type="entry name" value="FNR_nucleotide-bd"/>
</dbReference>
<feature type="domain" description="FAD-binding FR-type" evidence="13">
    <location>
        <begin position="782"/>
        <end position="1026"/>
    </location>
</feature>
<dbReference type="Gene3D" id="3.40.50.360">
    <property type="match status" value="1"/>
</dbReference>
<evidence type="ECO:0000256" key="4">
    <source>
        <dbReference type="ARBA" id="ARBA00022448"/>
    </source>
</evidence>
<dbReference type="PROSITE" id="PS00086">
    <property type="entry name" value="CYTOCHROME_P450"/>
    <property type="match status" value="1"/>
</dbReference>
<keyword evidence="5" id="KW-0285">Flavoprotein</keyword>
<dbReference type="SUPFAM" id="SSF63380">
    <property type="entry name" value="Riboflavin synthase domain-like"/>
    <property type="match status" value="1"/>
</dbReference>
<dbReference type="InterPro" id="IPR017972">
    <property type="entry name" value="Cyt_P450_CS"/>
</dbReference>
<dbReference type="InterPro" id="IPR001128">
    <property type="entry name" value="Cyt_P450"/>
</dbReference>
<evidence type="ECO:0000256" key="8">
    <source>
        <dbReference type="ARBA" id="ARBA00022857"/>
    </source>
</evidence>
<dbReference type="SUPFAM" id="SSF52343">
    <property type="entry name" value="Ferredoxin reductase-like, C-terminal NADP-linked domain"/>
    <property type="match status" value="1"/>
</dbReference>
<accession>A0A812T8E4</accession>
<evidence type="ECO:0000259" key="12">
    <source>
        <dbReference type="PROSITE" id="PS50902"/>
    </source>
</evidence>
<dbReference type="OrthoDB" id="1470350at2759"/>
<evidence type="ECO:0000256" key="1">
    <source>
        <dbReference type="ARBA" id="ARBA00001917"/>
    </source>
</evidence>
<dbReference type="Pfam" id="PF00175">
    <property type="entry name" value="NAD_binding_1"/>
    <property type="match status" value="1"/>
</dbReference>
<reference evidence="14" key="1">
    <citation type="submission" date="2021-02" db="EMBL/GenBank/DDBJ databases">
        <authorList>
            <person name="Dougan E. K."/>
            <person name="Rhodes N."/>
            <person name="Thang M."/>
            <person name="Chan C."/>
        </authorList>
    </citation>
    <scope>NUCLEOTIDE SEQUENCE</scope>
</reference>
<dbReference type="InterPro" id="IPR001433">
    <property type="entry name" value="OxRdtase_FAD/NAD-bd"/>
</dbReference>
<dbReference type="Pfam" id="PF00258">
    <property type="entry name" value="Flavodoxin_1"/>
    <property type="match status" value="1"/>
</dbReference>
<gene>
    <name evidence="14" type="primary">cypD</name>
    <name evidence="14" type="ORF">SNAT2548_LOCUS29179</name>
</gene>
<keyword evidence="15" id="KW-1185">Reference proteome</keyword>
<dbReference type="InterPro" id="IPR017927">
    <property type="entry name" value="FAD-bd_FR_type"/>
</dbReference>
<evidence type="ECO:0000256" key="7">
    <source>
        <dbReference type="ARBA" id="ARBA00022827"/>
    </source>
</evidence>
<dbReference type="PRINTS" id="PR00369">
    <property type="entry name" value="FLAVODOXIN"/>
</dbReference>
<sequence length="1178" mass="127682">MPGCSGAEGSGQALLQVPDGPPELPFIGNVLRLNAGIHVASQQLISEYGSIFTVRFPSGMVTSGTGALGSGQRTVILADPELIGDMFSKEEDFGKLTFKHCPEIRGPFGASLFTTDDDEPIYHQAARVIRPAFAERCLRDGFFDKIVQCSEQLRSELLRTGGALPLDFHALMSQYALEVLGHAAFGLELGCFDGGIGQDFLEALHGIAEISVRQAGQSSFNSVQRALARITGDSRAIPVLKARMDRVVAEIVRRKTGQMASREAGAGDAGLGSCPFSKKAGSMAACPMKDVMERMMTEADPKTGEQLPEDNVEAQLLTLLVAGHESTSTAMTMLFYHVAMNPHVEQRLLQEIRSVVGDGPLKYEHLAQLKYVYQVVKENLRINTPSSRFMKTSPPDRSVSLGPYVIPPGTDIVVPTWGLHHNAKVWPEPEKFDPDRFSEENSASRSPYSFLPFSYGKRGCMGAQFSLLQQRVTLIETIRNFHLRVDPSTHVTWCEPLKGEMIPHGIKLQVTGRLGHDGQGASAGVSAGASGAKEGTLSGNSAGASDAGKLLMPTWDSACEGLLRGRDLLILHGSNMGTCEDFADRLLATCEGLGMRCRRAALDDVVGADFSRVGARVELPKEGMVAVISSTYNGKAPDNAVRFEQWLQTADAAAAIPGLHVACFGCGNKQWAGTYMAFPRRIESNLLKLGAKMLTEMGEGDADSGQAESAFVSWKLALAASICKAQGIRIPLAIRESLNPSAPSFEVVLHLGKEARDIEGVDATQILEDALARAKGSFLKNCRAWVTQVSLNRELLTDEAVAQGRSTRHIEVDLPEGHGYRAGDHLGVWGANPDEVVAAHMDYFRLPHDSVVSLSLLRQSDASCLVPLQRKTDVWSTLAYCFDLQQPASMAQIEVLAPLAVCPAERADLEQLSSDAGCHAAKVLAGKRTLLEILTAYGSVKLPFGKFLGMLPAMKPRFYSISSSPIKCPNSLSITVSVVTGTTPSGRKHIGVCSNHLKEQPRLRPASVGLPADAEHYMPLILFVKDSGELFRLPEPNVPVILVGPGTGVAPMRGFLQERAAQGARENILFFGCRDRHEFLYQSELEELQASGYLKLFVALSREPSVPKTYVQNLIEQESDLVVDFLQRGARIYVCGDASRMAPEVRATFQRVAEKIGLGDSFVASMVKQGRYCEDVWA</sequence>
<dbReference type="GO" id="GO:0004497">
    <property type="term" value="F:monooxygenase activity"/>
    <property type="evidence" value="ECO:0007669"/>
    <property type="project" value="InterPro"/>
</dbReference>
<dbReference type="GO" id="GO:0050660">
    <property type="term" value="F:flavin adenine dinucleotide binding"/>
    <property type="evidence" value="ECO:0007669"/>
    <property type="project" value="TreeGrafter"/>
</dbReference>
<evidence type="ECO:0000256" key="10">
    <source>
        <dbReference type="ARBA" id="ARBA00023797"/>
    </source>
</evidence>
<dbReference type="InterPro" id="IPR029039">
    <property type="entry name" value="Flavoprotein-like_sf"/>
</dbReference>
<evidence type="ECO:0000256" key="11">
    <source>
        <dbReference type="ARBA" id="ARBA00049342"/>
    </source>
</evidence>
<comment type="cofactor">
    <cofactor evidence="1">
        <name>FMN</name>
        <dbReference type="ChEBI" id="CHEBI:58210"/>
    </cofactor>
</comment>
<evidence type="ECO:0000313" key="14">
    <source>
        <dbReference type="EMBL" id="CAE7521292.1"/>
    </source>
</evidence>
<feature type="domain" description="Flavodoxin-like" evidence="12">
    <location>
        <begin position="568"/>
        <end position="719"/>
    </location>
</feature>
<dbReference type="InterPro" id="IPR001094">
    <property type="entry name" value="Flavdoxin-like"/>
</dbReference>
<dbReference type="AlphaFoldDB" id="A0A812T8E4"/>
<dbReference type="Gene3D" id="1.20.990.10">
    <property type="entry name" value="NADPH-cytochrome p450 Reductase, Chain A, domain 3"/>
    <property type="match status" value="1"/>
</dbReference>
<dbReference type="GO" id="GO:0005829">
    <property type="term" value="C:cytosol"/>
    <property type="evidence" value="ECO:0007669"/>
    <property type="project" value="TreeGrafter"/>
</dbReference>
<keyword evidence="8" id="KW-0521">NADP</keyword>
<keyword evidence="4" id="KW-0813">Transport</keyword>
<dbReference type="GO" id="GO:0020037">
    <property type="term" value="F:heme binding"/>
    <property type="evidence" value="ECO:0007669"/>
    <property type="project" value="InterPro"/>
</dbReference>
<dbReference type="EC" id="1.6.2.4" evidence="10"/>
<evidence type="ECO:0000256" key="2">
    <source>
        <dbReference type="ARBA" id="ARBA00001974"/>
    </source>
</evidence>
<dbReference type="PRINTS" id="PR00371">
    <property type="entry name" value="FPNCR"/>
</dbReference>
<dbReference type="PROSITE" id="PS51384">
    <property type="entry name" value="FAD_FR"/>
    <property type="match status" value="1"/>
</dbReference>
<evidence type="ECO:0000256" key="9">
    <source>
        <dbReference type="ARBA" id="ARBA00023002"/>
    </source>
</evidence>
<dbReference type="Gene3D" id="2.40.30.10">
    <property type="entry name" value="Translation factors"/>
    <property type="match status" value="1"/>
</dbReference>
<evidence type="ECO:0000259" key="13">
    <source>
        <dbReference type="PROSITE" id="PS51384"/>
    </source>
</evidence>
<dbReference type="InterPro" id="IPR017938">
    <property type="entry name" value="Riboflavin_synthase-like_b-brl"/>
</dbReference>
<evidence type="ECO:0000256" key="6">
    <source>
        <dbReference type="ARBA" id="ARBA00022643"/>
    </source>
</evidence>
<dbReference type="InterPro" id="IPR001709">
    <property type="entry name" value="Flavoprot_Pyr_Nucl_cyt_Rdtase"/>
</dbReference>
<dbReference type="InterPro" id="IPR036396">
    <property type="entry name" value="Cyt_P450_sf"/>
</dbReference>